<feature type="transmembrane region" description="Helical" evidence="10">
    <location>
        <begin position="100"/>
        <end position="120"/>
    </location>
</feature>
<dbReference type="InterPro" id="IPR001851">
    <property type="entry name" value="ABC_transp_permease"/>
</dbReference>
<dbReference type="GO" id="GO:0016887">
    <property type="term" value="F:ATP hydrolysis activity"/>
    <property type="evidence" value="ECO:0007669"/>
    <property type="project" value="InterPro"/>
</dbReference>
<feature type="transmembrane region" description="Helical" evidence="10">
    <location>
        <begin position="46"/>
        <end position="63"/>
    </location>
</feature>
<dbReference type="InterPro" id="IPR003593">
    <property type="entry name" value="AAA+_ATPase"/>
</dbReference>
<dbReference type="PANTHER" id="PTHR45772">
    <property type="entry name" value="CONSERVED COMPONENT OF ABC TRANSPORTER FOR NATURAL AMINO ACIDS-RELATED"/>
    <property type="match status" value="1"/>
</dbReference>
<dbReference type="Gene3D" id="3.40.50.300">
    <property type="entry name" value="P-loop containing nucleotide triphosphate hydrolases"/>
    <property type="match status" value="1"/>
</dbReference>
<feature type="transmembrane region" description="Helical" evidence="10">
    <location>
        <begin position="125"/>
        <end position="142"/>
    </location>
</feature>
<dbReference type="GO" id="GO:0005524">
    <property type="term" value="F:ATP binding"/>
    <property type="evidence" value="ECO:0007669"/>
    <property type="project" value="UniProtKB-KW"/>
</dbReference>
<dbReference type="GO" id="GO:0005886">
    <property type="term" value="C:plasma membrane"/>
    <property type="evidence" value="ECO:0007669"/>
    <property type="project" value="UniProtKB-SubCell"/>
</dbReference>
<feature type="transmembrane region" description="Helical" evidence="10">
    <location>
        <begin position="176"/>
        <end position="195"/>
    </location>
</feature>
<dbReference type="AlphaFoldDB" id="J0H6B4"/>
<dbReference type="EMBL" id="JH719381">
    <property type="protein sequence ID" value="EJB05675.1"/>
    <property type="molecule type" value="Genomic_DNA"/>
</dbReference>
<dbReference type="SUPFAM" id="SSF52540">
    <property type="entry name" value="P-loop containing nucleoside triphosphate hydrolases"/>
    <property type="match status" value="1"/>
</dbReference>
<dbReference type="InterPro" id="IPR017871">
    <property type="entry name" value="ABC_transporter-like_CS"/>
</dbReference>
<keyword evidence="3" id="KW-0813">Transport</keyword>
<dbReference type="Proteomes" id="UP000005092">
    <property type="component" value="Unassembled WGS sequence"/>
</dbReference>
<dbReference type="InterPro" id="IPR032823">
    <property type="entry name" value="BCA_ABC_TP_C"/>
</dbReference>
<dbReference type="GO" id="GO:0015658">
    <property type="term" value="F:branched-chain amino acid transmembrane transporter activity"/>
    <property type="evidence" value="ECO:0007669"/>
    <property type="project" value="InterPro"/>
</dbReference>
<keyword evidence="4" id="KW-1003">Cell membrane</keyword>
<dbReference type="Pfam" id="PF00005">
    <property type="entry name" value="ABC_tran"/>
    <property type="match status" value="1"/>
</dbReference>
<keyword evidence="9 10" id="KW-0472">Membrane</keyword>
<feature type="transmembrane region" description="Helical" evidence="10">
    <location>
        <begin position="20"/>
        <end position="40"/>
    </location>
</feature>
<evidence type="ECO:0000256" key="10">
    <source>
        <dbReference type="SAM" id="Phobius"/>
    </source>
</evidence>
<evidence type="ECO:0000256" key="4">
    <source>
        <dbReference type="ARBA" id="ARBA00022475"/>
    </source>
</evidence>
<accession>J0H6B4</accession>
<name>J0H6B4_RHILT</name>
<evidence type="ECO:0000256" key="1">
    <source>
        <dbReference type="ARBA" id="ARBA00004651"/>
    </source>
</evidence>
<organism evidence="12 13">
    <name type="scientific">Rhizobium leguminosarum bv. trifolii WSM597</name>
    <dbReference type="NCBI Taxonomy" id="754764"/>
    <lineage>
        <taxon>Bacteria</taxon>
        <taxon>Pseudomonadati</taxon>
        <taxon>Pseudomonadota</taxon>
        <taxon>Alphaproteobacteria</taxon>
        <taxon>Hyphomicrobiales</taxon>
        <taxon>Rhizobiaceae</taxon>
        <taxon>Rhizobium/Agrobacterium group</taxon>
        <taxon>Rhizobium</taxon>
    </lineage>
</organism>
<dbReference type="InterPro" id="IPR051120">
    <property type="entry name" value="ABC_AA/LPS_Transport"/>
</dbReference>
<dbReference type="CDD" id="cd03219">
    <property type="entry name" value="ABC_Mj1267_LivG_branched"/>
    <property type="match status" value="1"/>
</dbReference>
<evidence type="ECO:0000313" key="12">
    <source>
        <dbReference type="EMBL" id="EJB05675.1"/>
    </source>
</evidence>
<dbReference type="InterPro" id="IPR027417">
    <property type="entry name" value="P-loop_NTPase"/>
</dbReference>
<evidence type="ECO:0000313" key="13">
    <source>
        <dbReference type="Proteomes" id="UP000005092"/>
    </source>
</evidence>
<dbReference type="CDD" id="cd06581">
    <property type="entry name" value="TM_PBP1_LivM_like"/>
    <property type="match status" value="1"/>
</dbReference>
<evidence type="ECO:0000256" key="6">
    <source>
        <dbReference type="ARBA" id="ARBA00022741"/>
    </source>
</evidence>
<proteinExistence type="inferred from homology"/>
<keyword evidence="5 10" id="KW-0812">Transmembrane</keyword>
<protein>
    <submittedName>
        <fullName evidence="12">ABC-type branched-chain amino acid transport system, ATPase component</fullName>
    </submittedName>
</protein>
<feature type="transmembrane region" description="Helical" evidence="10">
    <location>
        <begin position="75"/>
        <end position="94"/>
    </location>
</feature>
<dbReference type="InterPro" id="IPR003439">
    <property type="entry name" value="ABC_transporter-like_ATP-bd"/>
</dbReference>
<evidence type="ECO:0000256" key="8">
    <source>
        <dbReference type="ARBA" id="ARBA00022989"/>
    </source>
</evidence>
<dbReference type="Pfam" id="PF12399">
    <property type="entry name" value="BCA_ABC_TP_C"/>
    <property type="match status" value="1"/>
</dbReference>
<comment type="subcellular location">
    <subcellularLocation>
        <location evidence="1">Cell membrane</location>
        <topology evidence="1">Multi-pass membrane protein</topology>
    </subcellularLocation>
</comment>
<dbReference type="Pfam" id="PF02653">
    <property type="entry name" value="BPD_transp_2"/>
    <property type="match status" value="1"/>
</dbReference>
<keyword evidence="7" id="KW-0067">ATP-binding</keyword>
<evidence type="ECO:0000256" key="7">
    <source>
        <dbReference type="ARBA" id="ARBA00022840"/>
    </source>
</evidence>
<dbReference type="PROSITE" id="PS00211">
    <property type="entry name" value="ABC_TRANSPORTER_1"/>
    <property type="match status" value="1"/>
</dbReference>
<evidence type="ECO:0000256" key="2">
    <source>
        <dbReference type="ARBA" id="ARBA00005417"/>
    </source>
</evidence>
<dbReference type="SMART" id="SM00382">
    <property type="entry name" value="AAA"/>
    <property type="match status" value="1"/>
</dbReference>
<evidence type="ECO:0000256" key="9">
    <source>
        <dbReference type="ARBA" id="ARBA00023136"/>
    </source>
</evidence>
<dbReference type="PANTHER" id="PTHR45772:SF2">
    <property type="entry name" value="ABC TRANSPORTER ATP-BINDING PROTEIN"/>
    <property type="match status" value="1"/>
</dbReference>
<comment type="similarity">
    <text evidence="2">Belongs to the ABC transporter superfamily.</text>
</comment>
<gene>
    <name evidence="12" type="ORF">Rleg9DRAFT_4565</name>
</gene>
<evidence type="ECO:0000259" key="11">
    <source>
        <dbReference type="PROSITE" id="PS50893"/>
    </source>
</evidence>
<dbReference type="PROSITE" id="PS50893">
    <property type="entry name" value="ABC_TRANSPORTER_2"/>
    <property type="match status" value="1"/>
</dbReference>
<evidence type="ECO:0000256" key="5">
    <source>
        <dbReference type="ARBA" id="ARBA00022692"/>
    </source>
</evidence>
<dbReference type="InterPro" id="IPR043428">
    <property type="entry name" value="LivM-like"/>
</dbReference>
<keyword evidence="8 10" id="KW-1133">Transmembrane helix</keyword>
<reference evidence="12 13" key="1">
    <citation type="submission" date="2012-02" db="EMBL/GenBank/DDBJ databases">
        <title>Improved High-Quality Draft Sequence of Rhizobium leguminosarum bv. trifolii WSM597.</title>
        <authorList>
            <consortium name="US DOE Joint Genome Institute"/>
            <person name="Lucas S."/>
            <person name="Han J."/>
            <person name="Lapidus A."/>
            <person name="Cheng J.-F."/>
            <person name="Goodwin L."/>
            <person name="Pitluck S."/>
            <person name="Peters L."/>
            <person name="Ovchinnikova G."/>
            <person name="Held B."/>
            <person name="Detter J.C."/>
            <person name="Han C."/>
            <person name="Tapia R."/>
            <person name="Land M."/>
            <person name="Hauser L."/>
            <person name="Kyrpides N."/>
            <person name="Ivanova N."/>
            <person name="Pagani I."/>
            <person name="Brau L."/>
            <person name="Yates R."/>
            <person name="O'Hara G."/>
            <person name="Rui T."/>
            <person name="Howieson J."/>
            <person name="Reeve W."/>
            <person name="Woyke T."/>
        </authorList>
    </citation>
    <scope>NUCLEOTIDE SEQUENCE [LARGE SCALE GENOMIC DNA]</scope>
    <source>
        <strain evidence="12 13">WSM597</strain>
    </source>
</reference>
<dbReference type="HOGENOM" id="CLU_006313_3_2_5"/>
<keyword evidence="6" id="KW-0547">Nucleotide-binding</keyword>
<sequence>MALVINNENGRLQPRRRVLARDLIGIAVMTAIAAIGYVAFPDNLALLTRMITIALLVLSLDLVTGYCGVATLGHAALFGSGAYAAGILSAHYGINDPLLMMLAGIAGGAIAGLLSGAIILRAHGLPQLVLSIALINLFHEFANKASSWTGGSDGLSGIAPDPIFGIFEFDLYGQTAFFFGMALLLIVFVLLRFLVRSPFGMLCRGIKQDPLRIRAMGASPKAALIRMYVISGAVAGVGGALNGDLDAGRRPRQPVFHPIGRSACYARARRYRLSLRCALRHGHLHALRGLRLGRQSLPLADHGRCAADRRRAFRAERSLRDRRELYRPPQRAALMSPVFEVANLKKAFGGLAVTNDVSLAMSPGDRVALIGPNGAGKTTFVNLVTGNLSPDSGEVWLGGEVVTKVGAIGRVKRGLVRSFQVTRLFQDMTPAEHVGLAILQRDGRSGRMFGNFLHMPEVMAEVDDLLGKLGLTPLMHRKVSEIAYGQQRLLEIAVALALKPKVLLLDEPAAGVPQSDTGRIEQALADLPADLAVLMIEHDMDLVFRFARRVIVLAAGAIIFDGRPEDVTKDARVREAYLGSYANAGPVA</sequence>
<feature type="domain" description="ABC transporter" evidence="11">
    <location>
        <begin position="339"/>
        <end position="580"/>
    </location>
</feature>
<evidence type="ECO:0000256" key="3">
    <source>
        <dbReference type="ARBA" id="ARBA00022448"/>
    </source>
</evidence>